<dbReference type="EMBL" id="BGZK01000454">
    <property type="protein sequence ID" value="GBP44544.1"/>
    <property type="molecule type" value="Genomic_DNA"/>
</dbReference>
<feature type="region of interest" description="Disordered" evidence="1">
    <location>
        <begin position="1"/>
        <end position="50"/>
    </location>
</feature>
<keyword evidence="3" id="KW-1185">Reference proteome</keyword>
<name>A0A4C1W2X1_EUMVA</name>
<evidence type="ECO:0000313" key="3">
    <source>
        <dbReference type="Proteomes" id="UP000299102"/>
    </source>
</evidence>
<protein>
    <submittedName>
        <fullName evidence="2">Uncharacterized protein</fullName>
    </submittedName>
</protein>
<evidence type="ECO:0000256" key="1">
    <source>
        <dbReference type="SAM" id="MobiDB-lite"/>
    </source>
</evidence>
<gene>
    <name evidence="2" type="ORF">EVAR_86768_1</name>
</gene>
<organism evidence="2 3">
    <name type="scientific">Eumeta variegata</name>
    <name type="common">Bagworm moth</name>
    <name type="synonym">Eumeta japonica</name>
    <dbReference type="NCBI Taxonomy" id="151549"/>
    <lineage>
        <taxon>Eukaryota</taxon>
        <taxon>Metazoa</taxon>
        <taxon>Ecdysozoa</taxon>
        <taxon>Arthropoda</taxon>
        <taxon>Hexapoda</taxon>
        <taxon>Insecta</taxon>
        <taxon>Pterygota</taxon>
        <taxon>Neoptera</taxon>
        <taxon>Endopterygota</taxon>
        <taxon>Lepidoptera</taxon>
        <taxon>Glossata</taxon>
        <taxon>Ditrysia</taxon>
        <taxon>Tineoidea</taxon>
        <taxon>Psychidae</taxon>
        <taxon>Oiketicinae</taxon>
        <taxon>Eumeta</taxon>
    </lineage>
</organism>
<evidence type="ECO:0000313" key="2">
    <source>
        <dbReference type="EMBL" id="GBP44544.1"/>
    </source>
</evidence>
<accession>A0A4C1W2X1</accession>
<proteinExistence type="predicted"/>
<sequence length="130" mass="14067">MGGNTQAESHKISPRGDQKIASSASLPRRPARTRTALNSSAGSDRRVNHSEPIKKAITPLTAIEEILSGFPDLIVAEQRLSEFVVAGRAACVRPAPARAGRRRLSEAASITRRRTGHKCAINYHAEHLIP</sequence>
<feature type="compositionally biased region" description="Basic and acidic residues" evidence="1">
    <location>
        <begin position="8"/>
        <end position="18"/>
    </location>
</feature>
<dbReference type="Proteomes" id="UP000299102">
    <property type="component" value="Unassembled WGS sequence"/>
</dbReference>
<reference evidence="2 3" key="1">
    <citation type="journal article" date="2019" name="Commun. Biol.">
        <title>The bagworm genome reveals a unique fibroin gene that provides high tensile strength.</title>
        <authorList>
            <person name="Kono N."/>
            <person name="Nakamura H."/>
            <person name="Ohtoshi R."/>
            <person name="Tomita M."/>
            <person name="Numata K."/>
            <person name="Arakawa K."/>
        </authorList>
    </citation>
    <scope>NUCLEOTIDE SEQUENCE [LARGE SCALE GENOMIC DNA]</scope>
</reference>
<dbReference type="AlphaFoldDB" id="A0A4C1W2X1"/>
<comment type="caution">
    <text evidence="2">The sequence shown here is derived from an EMBL/GenBank/DDBJ whole genome shotgun (WGS) entry which is preliminary data.</text>
</comment>